<protein>
    <submittedName>
        <fullName evidence="1">DhaR</fullName>
    </submittedName>
</protein>
<name>A0A377V9L4_KLEPN</name>
<reference evidence="1 2" key="1">
    <citation type="submission" date="2018-06" db="EMBL/GenBank/DDBJ databases">
        <authorList>
            <consortium name="Pathogen Informatics"/>
            <person name="Doyle S."/>
        </authorList>
    </citation>
    <scope>NUCLEOTIDE SEQUENCE [LARGE SCALE GENOMIC DNA]</scope>
    <source>
        <strain evidence="1 2">NCTC13443</strain>
    </source>
</reference>
<gene>
    <name evidence="1" type="ORF">NCTC13443_06534</name>
</gene>
<evidence type="ECO:0000313" key="1">
    <source>
        <dbReference type="EMBL" id="STT06583.1"/>
    </source>
</evidence>
<proteinExistence type="predicted"/>
<dbReference type="Gene3D" id="3.30.450.40">
    <property type="match status" value="1"/>
</dbReference>
<organism evidence="1 2">
    <name type="scientific">Klebsiella pneumoniae</name>
    <dbReference type="NCBI Taxonomy" id="573"/>
    <lineage>
        <taxon>Bacteria</taxon>
        <taxon>Pseudomonadati</taxon>
        <taxon>Pseudomonadota</taxon>
        <taxon>Gammaproteobacteria</taxon>
        <taxon>Enterobacterales</taxon>
        <taxon>Enterobacteriaceae</taxon>
        <taxon>Klebsiella/Raoultella group</taxon>
        <taxon>Klebsiella</taxon>
        <taxon>Klebsiella pneumoniae complex</taxon>
    </lineage>
</organism>
<dbReference type="EMBL" id="UGKT01000001">
    <property type="protein sequence ID" value="STT06583.1"/>
    <property type="molecule type" value="Genomic_DNA"/>
</dbReference>
<evidence type="ECO:0000313" key="2">
    <source>
        <dbReference type="Proteomes" id="UP000255518"/>
    </source>
</evidence>
<sequence>MTVQTQDTGKAVSSVIAQSWHRCSKFMQRETWQTPHQAQGLTFDSICRRKTALLTIGQAALEDAWEFYGRPPLRAVYS</sequence>
<dbReference type="Proteomes" id="UP000255518">
    <property type="component" value="Unassembled WGS sequence"/>
</dbReference>
<dbReference type="InterPro" id="IPR029016">
    <property type="entry name" value="GAF-like_dom_sf"/>
</dbReference>
<dbReference type="AlphaFoldDB" id="A0A377V9L4"/>
<accession>A0A377V9L4</accession>